<accession>A0ABP4GR31</accession>
<organism evidence="1 2">
    <name type="scientific">Kitasatospora nipponensis</name>
    <dbReference type="NCBI Taxonomy" id="258049"/>
    <lineage>
        <taxon>Bacteria</taxon>
        <taxon>Bacillati</taxon>
        <taxon>Actinomycetota</taxon>
        <taxon>Actinomycetes</taxon>
        <taxon>Kitasatosporales</taxon>
        <taxon>Streptomycetaceae</taxon>
        <taxon>Kitasatospora</taxon>
    </lineage>
</organism>
<reference evidence="2" key="1">
    <citation type="journal article" date="2019" name="Int. J. Syst. Evol. Microbiol.">
        <title>The Global Catalogue of Microorganisms (GCM) 10K type strain sequencing project: providing services to taxonomists for standard genome sequencing and annotation.</title>
        <authorList>
            <consortium name="The Broad Institute Genomics Platform"/>
            <consortium name="The Broad Institute Genome Sequencing Center for Infectious Disease"/>
            <person name="Wu L."/>
            <person name="Ma J."/>
        </authorList>
    </citation>
    <scope>NUCLEOTIDE SEQUENCE [LARGE SCALE GENOMIC DNA]</scope>
    <source>
        <strain evidence="2">JCM 13004</strain>
    </source>
</reference>
<comment type="caution">
    <text evidence="1">The sequence shown here is derived from an EMBL/GenBank/DDBJ whole genome shotgun (WGS) entry which is preliminary data.</text>
</comment>
<gene>
    <name evidence="1" type="ORF">GCM10009665_19990</name>
</gene>
<dbReference type="Proteomes" id="UP001500037">
    <property type="component" value="Unassembled WGS sequence"/>
</dbReference>
<name>A0ABP4GR31_9ACTN</name>
<dbReference type="RefSeq" id="WP_344440926.1">
    <property type="nucleotide sequence ID" value="NZ_BAAALF010000024.1"/>
</dbReference>
<dbReference type="EMBL" id="BAAALF010000024">
    <property type="protein sequence ID" value="GAA1229551.1"/>
    <property type="molecule type" value="Genomic_DNA"/>
</dbReference>
<sequence length="126" mass="13491">MATAAVGYASLQGLGSREGCLEALRAMAEVLARVDRDAGGRAANFASMVFGSAETVEDEGIDPEVMHAVTGGTYPVAYLTVSYDPDRLPAVELEALEREFDLRVLGRTSSRALNLLGFEPRPRSRS</sequence>
<evidence type="ECO:0000313" key="2">
    <source>
        <dbReference type="Proteomes" id="UP001500037"/>
    </source>
</evidence>
<proteinExistence type="predicted"/>
<evidence type="ECO:0000313" key="1">
    <source>
        <dbReference type="EMBL" id="GAA1229551.1"/>
    </source>
</evidence>
<protein>
    <submittedName>
        <fullName evidence="1">Uncharacterized protein</fullName>
    </submittedName>
</protein>
<keyword evidence="2" id="KW-1185">Reference proteome</keyword>